<organism evidence="11 12">
    <name type="scientific">Spongiactinospora rosea</name>
    <dbReference type="NCBI Taxonomy" id="2248750"/>
    <lineage>
        <taxon>Bacteria</taxon>
        <taxon>Bacillati</taxon>
        <taxon>Actinomycetota</taxon>
        <taxon>Actinomycetes</taxon>
        <taxon>Streptosporangiales</taxon>
        <taxon>Streptosporangiaceae</taxon>
        <taxon>Spongiactinospora</taxon>
    </lineage>
</organism>
<dbReference type="Pfam" id="PF01288">
    <property type="entry name" value="HPPK"/>
    <property type="match status" value="1"/>
</dbReference>
<dbReference type="PANTHER" id="PTHR43071:SF1">
    <property type="entry name" value="2-AMINO-4-HYDROXY-6-HYDROXYMETHYLDIHYDROPTERIDINE PYROPHOSPHOKINASE"/>
    <property type="match status" value="1"/>
</dbReference>
<evidence type="ECO:0000259" key="10">
    <source>
        <dbReference type="PROSITE" id="PS00794"/>
    </source>
</evidence>
<accession>A0A366LK59</accession>
<evidence type="ECO:0000256" key="1">
    <source>
        <dbReference type="ARBA" id="ARBA00000198"/>
    </source>
</evidence>
<reference evidence="11 12" key="1">
    <citation type="submission" date="2018-06" db="EMBL/GenBank/DDBJ databases">
        <title>Sphaerisporangium craniellae sp. nov., isolated from a marine sponge in the South China Sea.</title>
        <authorList>
            <person name="Li L."/>
        </authorList>
    </citation>
    <scope>NUCLEOTIDE SEQUENCE [LARGE SCALE GENOMIC DNA]</scope>
    <source>
        <strain evidence="11 12">LHW63015</strain>
    </source>
</reference>
<protein>
    <recommendedName>
        <fullName evidence="3">2-amino-4-hydroxy-6-hydroxymethyldihydropteridine diphosphokinase</fullName>
        <ecNumber evidence="3">2.7.6.3</ecNumber>
    </recommendedName>
</protein>
<evidence type="ECO:0000313" key="11">
    <source>
        <dbReference type="EMBL" id="RBQ14207.1"/>
    </source>
</evidence>
<dbReference type="GO" id="GO:0005524">
    <property type="term" value="F:ATP binding"/>
    <property type="evidence" value="ECO:0007669"/>
    <property type="project" value="UniProtKB-KW"/>
</dbReference>
<dbReference type="SUPFAM" id="SSF55083">
    <property type="entry name" value="6-hydroxymethyl-7,8-dihydropterin pyrophosphokinase, HPPK"/>
    <property type="match status" value="1"/>
</dbReference>
<feature type="compositionally biased region" description="Basic and acidic residues" evidence="9">
    <location>
        <begin position="1"/>
        <end position="20"/>
    </location>
</feature>
<keyword evidence="6 11" id="KW-0418">Kinase</keyword>
<dbReference type="InterPro" id="IPR000550">
    <property type="entry name" value="Hppk"/>
</dbReference>
<dbReference type="NCBIfam" id="TIGR01498">
    <property type="entry name" value="folK"/>
    <property type="match status" value="1"/>
</dbReference>
<evidence type="ECO:0000256" key="7">
    <source>
        <dbReference type="ARBA" id="ARBA00022840"/>
    </source>
</evidence>
<dbReference type="AlphaFoldDB" id="A0A366LK59"/>
<keyword evidence="12" id="KW-1185">Reference proteome</keyword>
<gene>
    <name evidence="11" type="primary">folK</name>
    <name evidence="11" type="ORF">DP939_41750</name>
</gene>
<feature type="compositionally biased region" description="Low complexity" evidence="9">
    <location>
        <begin position="30"/>
        <end position="39"/>
    </location>
</feature>
<feature type="compositionally biased region" description="Low complexity" evidence="9">
    <location>
        <begin position="86"/>
        <end position="97"/>
    </location>
</feature>
<dbReference type="Gene3D" id="3.30.70.560">
    <property type="entry name" value="7,8-Dihydro-6-hydroxymethylpterin-pyrophosphokinase HPPK"/>
    <property type="match status" value="1"/>
</dbReference>
<dbReference type="GO" id="GO:0046656">
    <property type="term" value="P:folic acid biosynthetic process"/>
    <property type="evidence" value="ECO:0007669"/>
    <property type="project" value="UniProtKB-KW"/>
</dbReference>
<dbReference type="GO" id="GO:0046654">
    <property type="term" value="P:tetrahydrofolate biosynthetic process"/>
    <property type="evidence" value="ECO:0007669"/>
    <property type="project" value="UniProtKB-UniPathway"/>
</dbReference>
<name>A0A366LK59_9ACTN</name>
<dbReference type="Proteomes" id="UP000253303">
    <property type="component" value="Unassembled WGS sequence"/>
</dbReference>
<sequence>MTTRRNRGDLDRHHHAERAAGQRVPRRPRAGAGARAGVRGGRHAVPGHRPGGGGRRPGQDRRLRRAGRAPGQGRGGRAGGADRDAGAAPGRRVPGDLPAGGGGPDQRAQTGRPGAGAVRRRGRHDHQEAVVKVVFSLGSNLGRRFDTLQGALDALFDAPGLTFVAVSPVYETDPVGGPDQGPYLNAVVVAETTLPPRAVLERAQSVEDSFGRRRTERWGPRTLDIDLIVAGDHVSDDPELILPHPRAHERAFVLVPWAAADPAGVLPGHGPVAALAGTLADQGVRRRTDRTLQVPM</sequence>
<keyword evidence="4 11" id="KW-0808">Transferase</keyword>
<dbReference type="OrthoDB" id="9808041at2"/>
<comment type="caution">
    <text evidence="11">The sequence shown here is derived from an EMBL/GenBank/DDBJ whole genome shotgun (WGS) entry which is preliminary data.</text>
</comment>
<feature type="domain" description="7,8-dihydro-6-hydroxymethylpterin-pyrophosphokinase" evidence="10">
    <location>
        <begin position="217"/>
        <end position="228"/>
    </location>
</feature>
<dbReference type="PROSITE" id="PS00794">
    <property type="entry name" value="HPPK"/>
    <property type="match status" value="1"/>
</dbReference>
<dbReference type="GO" id="GO:0003848">
    <property type="term" value="F:2-amino-4-hydroxy-6-hydroxymethyldihydropteridine diphosphokinase activity"/>
    <property type="evidence" value="ECO:0007669"/>
    <property type="project" value="UniProtKB-EC"/>
</dbReference>
<dbReference type="PANTHER" id="PTHR43071">
    <property type="entry name" value="2-AMINO-4-HYDROXY-6-HYDROXYMETHYLDIHYDROPTERIDINE PYROPHOSPHOKINASE"/>
    <property type="match status" value="1"/>
</dbReference>
<evidence type="ECO:0000256" key="8">
    <source>
        <dbReference type="ARBA" id="ARBA00022909"/>
    </source>
</evidence>
<proteinExistence type="predicted"/>
<dbReference type="UniPathway" id="UPA00077">
    <property type="reaction ID" value="UER00155"/>
</dbReference>
<dbReference type="GO" id="GO:0016301">
    <property type="term" value="F:kinase activity"/>
    <property type="evidence" value="ECO:0007669"/>
    <property type="project" value="UniProtKB-KW"/>
</dbReference>
<evidence type="ECO:0000313" key="12">
    <source>
        <dbReference type="Proteomes" id="UP000253303"/>
    </source>
</evidence>
<keyword evidence="7" id="KW-0067">ATP-binding</keyword>
<dbReference type="EMBL" id="QMEY01000036">
    <property type="protein sequence ID" value="RBQ14207.1"/>
    <property type="molecule type" value="Genomic_DNA"/>
</dbReference>
<evidence type="ECO:0000256" key="5">
    <source>
        <dbReference type="ARBA" id="ARBA00022741"/>
    </source>
</evidence>
<comment type="catalytic activity">
    <reaction evidence="1">
        <text>6-hydroxymethyl-7,8-dihydropterin + ATP = (7,8-dihydropterin-6-yl)methyl diphosphate + AMP + H(+)</text>
        <dbReference type="Rhea" id="RHEA:11412"/>
        <dbReference type="ChEBI" id="CHEBI:15378"/>
        <dbReference type="ChEBI" id="CHEBI:30616"/>
        <dbReference type="ChEBI" id="CHEBI:44841"/>
        <dbReference type="ChEBI" id="CHEBI:72950"/>
        <dbReference type="ChEBI" id="CHEBI:456215"/>
        <dbReference type="EC" id="2.7.6.3"/>
    </reaction>
</comment>
<feature type="compositionally biased region" description="Gly residues" evidence="9">
    <location>
        <begin position="70"/>
        <end position="79"/>
    </location>
</feature>
<keyword evidence="8" id="KW-0289">Folate biosynthesis</keyword>
<evidence type="ECO:0000256" key="6">
    <source>
        <dbReference type="ARBA" id="ARBA00022777"/>
    </source>
</evidence>
<evidence type="ECO:0000256" key="3">
    <source>
        <dbReference type="ARBA" id="ARBA00013253"/>
    </source>
</evidence>
<keyword evidence="5" id="KW-0547">Nucleotide-binding</keyword>
<feature type="region of interest" description="Disordered" evidence="9">
    <location>
        <begin position="1"/>
        <end position="124"/>
    </location>
</feature>
<dbReference type="EC" id="2.7.6.3" evidence="3"/>
<evidence type="ECO:0000256" key="4">
    <source>
        <dbReference type="ARBA" id="ARBA00022679"/>
    </source>
</evidence>
<dbReference type="InterPro" id="IPR035907">
    <property type="entry name" value="Hppk_sf"/>
</dbReference>
<dbReference type="CDD" id="cd00483">
    <property type="entry name" value="HPPK"/>
    <property type="match status" value="1"/>
</dbReference>
<evidence type="ECO:0000256" key="9">
    <source>
        <dbReference type="SAM" id="MobiDB-lite"/>
    </source>
</evidence>
<comment type="pathway">
    <text evidence="2">Cofactor biosynthesis; tetrahydrofolate biosynthesis; 2-amino-4-hydroxy-6-hydroxymethyl-7,8-dihydropteridine diphosphate from 7,8-dihydroneopterin triphosphate: step 4/4.</text>
</comment>
<evidence type="ECO:0000256" key="2">
    <source>
        <dbReference type="ARBA" id="ARBA00005051"/>
    </source>
</evidence>